<keyword evidence="4" id="KW-1185">Reference proteome</keyword>
<keyword evidence="2" id="KW-0732">Signal</keyword>
<dbReference type="Proteomes" id="UP000019678">
    <property type="component" value="Unassembled WGS sequence"/>
</dbReference>
<feature type="region of interest" description="Disordered" evidence="1">
    <location>
        <begin position="44"/>
        <end position="67"/>
    </location>
</feature>
<evidence type="ECO:0000313" key="4">
    <source>
        <dbReference type="Proteomes" id="UP000019678"/>
    </source>
</evidence>
<evidence type="ECO:0000256" key="1">
    <source>
        <dbReference type="SAM" id="MobiDB-lite"/>
    </source>
</evidence>
<feature type="chain" id="PRO_5001496378" description="Outer membrane efflux protein" evidence="2">
    <location>
        <begin position="34"/>
        <end position="360"/>
    </location>
</feature>
<sequence length="360" mass="39062">MASPILPLPAASRLLPTFCSALLLLLLAGKAHALPLDEEVAPLPQSLTPLDEPPLQRSGAPQPDPLDVGIQASSAWIDSSPALQLLLVATVPLERFSRRSAARALWAPATAATAATAARHGGRARPSTDDPERLSPLNPYASSDAAASTERPEDADPAASPHPAEPPTRPFVTPELARAAVAMALRHARLSDPEAFAEALGTRARAAALLPELRLRIAREIEEEQRLSPTTTAPDRTTSSGGASFWLEARATWRLDRVVFSDDEIAFERLRRERADAQRRLTERVLDLLFAWQRACTALSAPSATEKERIEATLRHLQAEGTLDVFTHGWFTRQRQLHGQHACGEAAHRGQLKGHQSHLP</sequence>
<dbReference type="AlphaFoldDB" id="A0A017T612"/>
<feature type="signal peptide" evidence="2">
    <location>
        <begin position="1"/>
        <end position="33"/>
    </location>
</feature>
<organism evidence="3 4">
    <name type="scientific">Chondromyces apiculatus DSM 436</name>
    <dbReference type="NCBI Taxonomy" id="1192034"/>
    <lineage>
        <taxon>Bacteria</taxon>
        <taxon>Pseudomonadati</taxon>
        <taxon>Myxococcota</taxon>
        <taxon>Polyangia</taxon>
        <taxon>Polyangiales</taxon>
        <taxon>Polyangiaceae</taxon>
        <taxon>Chondromyces</taxon>
    </lineage>
</organism>
<evidence type="ECO:0000256" key="2">
    <source>
        <dbReference type="SAM" id="SignalP"/>
    </source>
</evidence>
<evidence type="ECO:0000313" key="3">
    <source>
        <dbReference type="EMBL" id="EYF04230.1"/>
    </source>
</evidence>
<accession>A0A017T612</accession>
<protein>
    <recommendedName>
        <fullName evidence="5">Outer membrane efflux protein</fullName>
    </recommendedName>
</protein>
<reference evidence="3 4" key="1">
    <citation type="submission" date="2013-05" db="EMBL/GenBank/DDBJ databases">
        <title>Genome assembly of Chondromyces apiculatus DSM 436.</title>
        <authorList>
            <person name="Sharma G."/>
            <person name="Khatri I."/>
            <person name="Kaur C."/>
            <person name="Mayilraj S."/>
            <person name="Subramanian S."/>
        </authorList>
    </citation>
    <scope>NUCLEOTIDE SEQUENCE [LARGE SCALE GENOMIC DNA]</scope>
    <source>
        <strain evidence="3 4">DSM 436</strain>
    </source>
</reference>
<proteinExistence type="predicted"/>
<gene>
    <name evidence="3" type="ORF">CAP_4707</name>
</gene>
<name>A0A017T612_9BACT</name>
<dbReference type="RefSeq" id="WP_044244564.1">
    <property type="nucleotide sequence ID" value="NZ_ASRX01000037.1"/>
</dbReference>
<evidence type="ECO:0008006" key="5">
    <source>
        <dbReference type="Google" id="ProtNLM"/>
    </source>
</evidence>
<dbReference type="OrthoDB" id="5526723at2"/>
<dbReference type="EMBL" id="ASRX01000037">
    <property type="protein sequence ID" value="EYF04230.1"/>
    <property type="molecule type" value="Genomic_DNA"/>
</dbReference>
<feature type="region of interest" description="Disordered" evidence="1">
    <location>
        <begin position="115"/>
        <end position="171"/>
    </location>
</feature>
<comment type="caution">
    <text evidence="3">The sequence shown here is derived from an EMBL/GenBank/DDBJ whole genome shotgun (WGS) entry which is preliminary data.</text>
</comment>
<dbReference type="STRING" id="1192034.CAP_4707"/>